<dbReference type="PANTHER" id="PTHR34933:SF1">
    <property type="entry name" value="FLAGELLAR L-RING PROTEIN"/>
    <property type="match status" value="1"/>
</dbReference>
<comment type="subunit">
    <text evidence="7">The basal body constitutes a major portion of the flagellar organelle and consists of four rings (L,P,S, and M) mounted on a central rod.</text>
</comment>
<sequence>MTQRSAAPLASRRRPALARPALRLVALGVVAATLTGCNAMQRLSEVGEPPKMSTIENPVESASYRPVSMPMPTPQRAEPSVNSLWRPGARAFFEDQRADEVGDILTVVVNIQNERANLSNATSRSRDANESAGLPGLLGFESRLGAILPDEVDPANLIGAESESGSTGTGTIRRSETVDVKLAAVVLQKLPNGNLVVAGRQEVRVNNELRELAVTGVVRPQDISSANTITVDKIAEARISYGGRGTISDVQQPRYGQQIFDIIFPF</sequence>
<reference evidence="8 9" key="1">
    <citation type="submission" date="2017-09" db="EMBL/GenBank/DDBJ databases">
        <authorList>
            <person name="Ehlers B."/>
            <person name="Leendertz F.H."/>
        </authorList>
    </citation>
    <scope>NUCLEOTIDE SEQUENCE [LARGE SCALE GENOMIC DNA]</scope>
    <source>
        <strain evidence="8 9">USBA 140</strain>
    </source>
</reference>
<dbReference type="InterPro" id="IPR000527">
    <property type="entry name" value="Flag_Lring"/>
</dbReference>
<evidence type="ECO:0000256" key="5">
    <source>
        <dbReference type="ARBA" id="ARBA00023143"/>
    </source>
</evidence>
<gene>
    <name evidence="7" type="primary">flgH</name>
    <name evidence="8" type="ORF">SAMN05421508_111110</name>
</gene>
<organism evidence="8 9">
    <name type="scientific">Caenispirillum bisanense</name>
    <dbReference type="NCBI Taxonomy" id="414052"/>
    <lineage>
        <taxon>Bacteria</taxon>
        <taxon>Pseudomonadati</taxon>
        <taxon>Pseudomonadota</taxon>
        <taxon>Alphaproteobacteria</taxon>
        <taxon>Rhodospirillales</taxon>
        <taxon>Novispirillaceae</taxon>
        <taxon>Caenispirillum</taxon>
    </lineage>
</organism>
<keyword evidence="5 7" id="KW-0975">Bacterial flagellum</keyword>
<dbReference type="Proteomes" id="UP000219621">
    <property type="component" value="Unassembled WGS sequence"/>
</dbReference>
<keyword evidence="8" id="KW-0969">Cilium</keyword>
<proteinExistence type="inferred from homology"/>
<dbReference type="EMBL" id="OCNJ01000011">
    <property type="protein sequence ID" value="SOE00158.1"/>
    <property type="molecule type" value="Genomic_DNA"/>
</dbReference>
<dbReference type="NCBIfam" id="NF001305">
    <property type="entry name" value="PRK00249.1-5"/>
    <property type="match status" value="1"/>
</dbReference>
<evidence type="ECO:0000256" key="4">
    <source>
        <dbReference type="ARBA" id="ARBA00023136"/>
    </source>
</evidence>
<dbReference type="GO" id="GO:0009279">
    <property type="term" value="C:cell outer membrane"/>
    <property type="evidence" value="ECO:0007669"/>
    <property type="project" value="UniProtKB-SubCell"/>
</dbReference>
<dbReference type="GO" id="GO:0009427">
    <property type="term" value="C:bacterial-type flagellum basal body, distal rod, L ring"/>
    <property type="evidence" value="ECO:0007669"/>
    <property type="project" value="InterPro"/>
</dbReference>
<dbReference type="AlphaFoldDB" id="A0A286GX95"/>
<keyword evidence="8" id="KW-0282">Flagellum</keyword>
<evidence type="ECO:0000256" key="3">
    <source>
        <dbReference type="ARBA" id="ARBA00022729"/>
    </source>
</evidence>
<evidence type="ECO:0000256" key="1">
    <source>
        <dbReference type="ARBA" id="ARBA00002591"/>
    </source>
</evidence>
<evidence type="ECO:0000313" key="8">
    <source>
        <dbReference type="EMBL" id="SOE00158.1"/>
    </source>
</evidence>
<keyword evidence="9" id="KW-1185">Reference proteome</keyword>
<keyword evidence="3" id="KW-0732">Signal</keyword>
<dbReference type="HAMAP" id="MF_00415">
    <property type="entry name" value="FlgH"/>
    <property type="match status" value="1"/>
</dbReference>
<dbReference type="PRINTS" id="PR01008">
    <property type="entry name" value="FLGLRINGFLGH"/>
</dbReference>
<evidence type="ECO:0000256" key="2">
    <source>
        <dbReference type="ARBA" id="ARBA00006929"/>
    </source>
</evidence>
<comment type="function">
    <text evidence="1 7">Assembles around the rod to form the L-ring and probably protects the motor/basal body from shearing forces during rotation.</text>
</comment>
<evidence type="ECO:0000256" key="6">
    <source>
        <dbReference type="ARBA" id="ARBA00023237"/>
    </source>
</evidence>
<comment type="subcellular location">
    <subcellularLocation>
        <location evidence="7">Cell outer membrane</location>
    </subcellularLocation>
    <subcellularLocation>
        <location evidence="7">Bacterial flagellum basal body</location>
    </subcellularLocation>
</comment>
<accession>A0A286GX95</accession>
<dbReference type="GO" id="GO:0071973">
    <property type="term" value="P:bacterial-type flagellum-dependent cell motility"/>
    <property type="evidence" value="ECO:0007669"/>
    <property type="project" value="InterPro"/>
</dbReference>
<protein>
    <recommendedName>
        <fullName evidence="7">Flagellar L-ring protein</fullName>
    </recommendedName>
    <alternativeName>
        <fullName evidence="7">Basal body L-ring protein</fullName>
    </alternativeName>
</protein>
<dbReference type="RefSeq" id="WP_097281092.1">
    <property type="nucleotide sequence ID" value="NZ_OCNJ01000011.1"/>
</dbReference>
<dbReference type="Pfam" id="PF02107">
    <property type="entry name" value="FlgH"/>
    <property type="match status" value="1"/>
</dbReference>
<keyword evidence="8" id="KW-0966">Cell projection</keyword>
<name>A0A286GX95_9PROT</name>
<dbReference type="PANTHER" id="PTHR34933">
    <property type="entry name" value="FLAGELLAR L-RING PROTEIN"/>
    <property type="match status" value="1"/>
</dbReference>
<dbReference type="OrthoDB" id="9789227at2"/>
<evidence type="ECO:0000256" key="7">
    <source>
        <dbReference type="HAMAP-Rule" id="MF_00415"/>
    </source>
</evidence>
<evidence type="ECO:0000313" key="9">
    <source>
        <dbReference type="Proteomes" id="UP000219621"/>
    </source>
</evidence>
<keyword evidence="4 7" id="KW-0472">Membrane</keyword>
<keyword evidence="6 7" id="KW-0998">Cell outer membrane</keyword>
<dbReference type="GO" id="GO:0003774">
    <property type="term" value="F:cytoskeletal motor activity"/>
    <property type="evidence" value="ECO:0007669"/>
    <property type="project" value="InterPro"/>
</dbReference>
<comment type="similarity">
    <text evidence="2 7">Belongs to the FlgH family.</text>
</comment>